<organism evidence="2 3">
    <name type="scientific">Bizionia saleffrena</name>
    <dbReference type="NCBI Taxonomy" id="291189"/>
    <lineage>
        <taxon>Bacteria</taxon>
        <taxon>Pseudomonadati</taxon>
        <taxon>Bacteroidota</taxon>
        <taxon>Flavobacteriia</taxon>
        <taxon>Flavobacteriales</taxon>
        <taxon>Flavobacteriaceae</taxon>
        <taxon>Bizionia</taxon>
    </lineage>
</organism>
<sequence>MKLLYALLLSFSLLTSAVAQEDGYVVAVKVCIENNGTLAYYDTVLDAMFLDFKTEFQANNIPDSVWKIVEKEKEYAKNGLATMLSRAYKEHFTLQDLELMNELYTSKAGRNMLQNRSLSKKDKAYLDRFYNSATGKKIQNTQREMSASLRRLAKIWINNTSNQVAEVLSEKGYSF</sequence>
<feature type="signal peptide" evidence="1">
    <location>
        <begin position="1"/>
        <end position="21"/>
    </location>
</feature>
<dbReference type="RefSeq" id="WP_148369723.1">
    <property type="nucleotide sequence ID" value="NZ_VSKM01000006.1"/>
</dbReference>
<proteinExistence type="predicted"/>
<gene>
    <name evidence="2" type="ORF">ES676_07605</name>
</gene>
<keyword evidence="3" id="KW-1185">Reference proteome</keyword>
<comment type="caution">
    <text evidence="2">The sequence shown here is derived from an EMBL/GenBank/DDBJ whole genome shotgun (WGS) entry which is preliminary data.</text>
</comment>
<dbReference type="AlphaFoldDB" id="A0A8H2LCZ7"/>
<keyword evidence="1" id="KW-0732">Signal</keyword>
<evidence type="ECO:0000313" key="2">
    <source>
        <dbReference type="EMBL" id="TYB74527.1"/>
    </source>
</evidence>
<accession>A0A8H2LCZ7</accession>
<dbReference type="EMBL" id="VSKM01000006">
    <property type="protein sequence ID" value="TYB74527.1"/>
    <property type="molecule type" value="Genomic_DNA"/>
</dbReference>
<evidence type="ECO:0000256" key="1">
    <source>
        <dbReference type="SAM" id="SignalP"/>
    </source>
</evidence>
<reference evidence="2 3" key="1">
    <citation type="submission" date="2019-08" db="EMBL/GenBank/DDBJ databases">
        <title>Genomes of Antarctic Bizionia species.</title>
        <authorList>
            <person name="Bowman J.P."/>
        </authorList>
    </citation>
    <scope>NUCLEOTIDE SEQUENCE [LARGE SCALE GENOMIC DNA]</scope>
    <source>
        <strain evidence="2 3">HFD</strain>
    </source>
</reference>
<dbReference type="Proteomes" id="UP000323324">
    <property type="component" value="Unassembled WGS sequence"/>
</dbReference>
<protein>
    <submittedName>
        <fullName evidence="2">DUF2059 domain-containing protein</fullName>
    </submittedName>
</protein>
<name>A0A8H2LCZ7_9FLAO</name>
<feature type="chain" id="PRO_5034969955" evidence="1">
    <location>
        <begin position="22"/>
        <end position="175"/>
    </location>
</feature>
<evidence type="ECO:0000313" key="3">
    <source>
        <dbReference type="Proteomes" id="UP000323324"/>
    </source>
</evidence>